<keyword evidence="3" id="KW-1185">Reference proteome</keyword>
<accession>A0ABR4YPH9</accession>
<protein>
    <recommendedName>
        <fullName evidence="1">PknH-like extracellular domain-containing protein</fullName>
    </recommendedName>
</protein>
<dbReference type="EMBL" id="JTLZ01000011">
    <property type="protein sequence ID" value="KHO20807.1"/>
    <property type="molecule type" value="Genomic_DNA"/>
</dbReference>
<evidence type="ECO:0000313" key="3">
    <source>
        <dbReference type="Proteomes" id="UP000031004"/>
    </source>
</evidence>
<feature type="domain" description="PknH-like extracellular" evidence="1">
    <location>
        <begin position="9"/>
        <end position="124"/>
    </location>
</feature>
<dbReference type="RefSeq" id="WP_039325314.1">
    <property type="nucleotide sequence ID" value="NZ_JTLZ01000011.1"/>
</dbReference>
<name>A0ABR4YPH9_9MYCO</name>
<evidence type="ECO:0000313" key="2">
    <source>
        <dbReference type="EMBL" id="KHO20807.1"/>
    </source>
</evidence>
<dbReference type="Proteomes" id="UP000031004">
    <property type="component" value="Unassembled WGS sequence"/>
</dbReference>
<gene>
    <name evidence="2" type="ORF">QQ44_23150</name>
</gene>
<sequence length="183" mass="19510">MKFTAPSTAAAAATVLPVEDVRSISGVAEFHEVAELDVAAPAAIPNTPAGCRGLFDPPTVFGADWEQFRAAGYSALLDAPVLPIMADVRQAVAVYPDSTTAQTKFDRLTDAVPDCTKAGTGYHRRTVQSPDRNTLLLNSEEADGPYTTYRLTGTTLISTTALGLPDSERVAREVLDDLEQAQR</sequence>
<comment type="caution">
    <text evidence="2">The sequence shown here is derived from an EMBL/GenBank/DDBJ whole genome shotgun (WGS) entry which is preliminary data.</text>
</comment>
<dbReference type="Gene3D" id="3.40.1000.70">
    <property type="entry name" value="PknH-like extracellular domain"/>
    <property type="match status" value="1"/>
</dbReference>
<organism evidence="2 3">
    <name type="scientific">Mycolicibacterium setense</name>
    <dbReference type="NCBI Taxonomy" id="431269"/>
    <lineage>
        <taxon>Bacteria</taxon>
        <taxon>Bacillati</taxon>
        <taxon>Actinomycetota</taxon>
        <taxon>Actinomycetes</taxon>
        <taxon>Mycobacteriales</taxon>
        <taxon>Mycobacteriaceae</taxon>
        <taxon>Mycolicibacterium</taxon>
    </lineage>
</organism>
<reference evidence="2 3" key="1">
    <citation type="submission" date="2014-11" db="EMBL/GenBank/DDBJ databases">
        <title>Mycobacterium setense Manresensis Genome.</title>
        <authorList>
            <person name="Rech G."/>
            <person name="Sumoy L."/>
        </authorList>
    </citation>
    <scope>NUCLEOTIDE SEQUENCE [LARGE SCALE GENOMIC DNA]</scope>
    <source>
        <strain evidence="2 3">Manresensis</strain>
    </source>
</reference>
<evidence type="ECO:0000259" key="1">
    <source>
        <dbReference type="Pfam" id="PF14032"/>
    </source>
</evidence>
<dbReference type="Pfam" id="PF14032">
    <property type="entry name" value="PknH_C"/>
    <property type="match status" value="1"/>
</dbReference>
<proteinExistence type="predicted"/>
<dbReference type="InterPro" id="IPR038232">
    <property type="entry name" value="PknH-like_Extracell_sf"/>
</dbReference>
<dbReference type="InterPro" id="IPR026954">
    <property type="entry name" value="PknH-like_Extracell"/>
</dbReference>